<dbReference type="InterPro" id="IPR000700">
    <property type="entry name" value="PAS-assoc_C"/>
</dbReference>
<comment type="caution">
    <text evidence="5">The sequence shown here is derived from an EMBL/GenBank/DDBJ whole genome shotgun (WGS) entry which is preliminary data.</text>
</comment>
<dbReference type="SUPFAM" id="SSF55785">
    <property type="entry name" value="PYP-like sensor domain (PAS domain)"/>
    <property type="match status" value="1"/>
</dbReference>
<dbReference type="SUPFAM" id="SSF55073">
    <property type="entry name" value="Nucleotide cyclase"/>
    <property type="match status" value="1"/>
</dbReference>
<dbReference type="PROSITE" id="PS50887">
    <property type="entry name" value="GGDEF"/>
    <property type="match status" value="1"/>
</dbReference>
<dbReference type="Gene3D" id="3.30.70.270">
    <property type="match status" value="1"/>
</dbReference>
<name>A0A9X2VLQ7_9PSEU</name>
<dbReference type="SMART" id="SM00091">
    <property type="entry name" value="PAS"/>
    <property type="match status" value="1"/>
</dbReference>
<dbReference type="InterPro" id="IPR035965">
    <property type="entry name" value="PAS-like_dom_sf"/>
</dbReference>
<organism evidence="5 6">
    <name type="scientific">Umezawaea endophytica</name>
    <dbReference type="NCBI Taxonomy" id="1654476"/>
    <lineage>
        <taxon>Bacteria</taxon>
        <taxon>Bacillati</taxon>
        <taxon>Actinomycetota</taxon>
        <taxon>Actinomycetes</taxon>
        <taxon>Pseudonocardiales</taxon>
        <taxon>Pseudonocardiaceae</taxon>
        <taxon>Umezawaea</taxon>
    </lineage>
</organism>
<evidence type="ECO:0000259" key="4">
    <source>
        <dbReference type="PROSITE" id="PS50887"/>
    </source>
</evidence>
<feature type="domain" description="EAL" evidence="3">
    <location>
        <begin position="458"/>
        <end position="687"/>
    </location>
</feature>
<dbReference type="PROSITE" id="PS50112">
    <property type="entry name" value="PAS"/>
    <property type="match status" value="1"/>
</dbReference>
<dbReference type="CDD" id="cd01949">
    <property type="entry name" value="GGDEF"/>
    <property type="match status" value="1"/>
</dbReference>
<proteinExistence type="predicted"/>
<evidence type="ECO:0000313" key="5">
    <source>
        <dbReference type="EMBL" id="MCS7478434.1"/>
    </source>
</evidence>
<dbReference type="SUPFAM" id="SSF141868">
    <property type="entry name" value="EAL domain-like"/>
    <property type="match status" value="1"/>
</dbReference>
<keyword evidence="5" id="KW-0808">Transferase</keyword>
<dbReference type="InterPro" id="IPR013656">
    <property type="entry name" value="PAS_4"/>
</dbReference>
<dbReference type="InterPro" id="IPR001633">
    <property type="entry name" value="EAL_dom"/>
</dbReference>
<keyword evidence="6" id="KW-1185">Reference proteome</keyword>
<dbReference type="EC" id="2.7.7.65" evidence="5"/>
<dbReference type="CDD" id="cd00130">
    <property type="entry name" value="PAS"/>
    <property type="match status" value="1"/>
</dbReference>
<dbReference type="EMBL" id="JANYMP010000007">
    <property type="protein sequence ID" value="MCS7478434.1"/>
    <property type="molecule type" value="Genomic_DNA"/>
</dbReference>
<dbReference type="InterPro" id="IPR000014">
    <property type="entry name" value="PAS"/>
</dbReference>
<evidence type="ECO:0000259" key="3">
    <source>
        <dbReference type="PROSITE" id="PS50883"/>
    </source>
</evidence>
<dbReference type="AlphaFoldDB" id="A0A9X2VLQ7"/>
<dbReference type="Proteomes" id="UP001141259">
    <property type="component" value="Unassembled WGS sequence"/>
</dbReference>
<gene>
    <name evidence="5" type="ORF">NZH93_16365</name>
</gene>
<dbReference type="Pfam" id="PF00990">
    <property type="entry name" value="GGDEF"/>
    <property type="match status" value="1"/>
</dbReference>
<dbReference type="CDD" id="cd01948">
    <property type="entry name" value="EAL"/>
    <property type="match status" value="1"/>
</dbReference>
<feature type="domain" description="GGDEF" evidence="4">
    <location>
        <begin position="316"/>
        <end position="449"/>
    </location>
</feature>
<dbReference type="NCBIfam" id="TIGR00229">
    <property type="entry name" value="sensory_box"/>
    <property type="match status" value="1"/>
</dbReference>
<dbReference type="InterPro" id="IPR052155">
    <property type="entry name" value="Biofilm_reg_signaling"/>
</dbReference>
<accession>A0A9X2VLQ7</accession>
<keyword evidence="5" id="KW-0548">Nucleotidyltransferase</keyword>
<evidence type="ECO:0000259" key="1">
    <source>
        <dbReference type="PROSITE" id="PS50112"/>
    </source>
</evidence>
<dbReference type="NCBIfam" id="TIGR00254">
    <property type="entry name" value="GGDEF"/>
    <property type="match status" value="1"/>
</dbReference>
<dbReference type="InterPro" id="IPR035919">
    <property type="entry name" value="EAL_sf"/>
</dbReference>
<evidence type="ECO:0000259" key="2">
    <source>
        <dbReference type="PROSITE" id="PS50113"/>
    </source>
</evidence>
<dbReference type="SMART" id="SM00267">
    <property type="entry name" value="GGDEF"/>
    <property type="match status" value="1"/>
</dbReference>
<dbReference type="Gene3D" id="3.30.450.20">
    <property type="entry name" value="PAS domain"/>
    <property type="match status" value="1"/>
</dbReference>
<dbReference type="Gene3D" id="3.20.20.450">
    <property type="entry name" value="EAL domain"/>
    <property type="match status" value="1"/>
</dbReference>
<protein>
    <submittedName>
        <fullName evidence="5">Diguanylate cyclase</fullName>
        <ecNumber evidence="5">2.7.7.65</ecNumber>
    </submittedName>
</protein>
<reference evidence="5" key="1">
    <citation type="submission" date="2022-08" db="EMBL/GenBank/DDBJ databases">
        <authorList>
            <person name="Tistechok S."/>
            <person name="Samborskyy M."/>
            <person name="Roman I."/>
        </authorList>
    </citation>
    <scope>NUCLEOTIDE SEQUENCE</scope>
    <source>
        <strain evidence="5">DSM 103496</strain>
    </source>
</reference>
<dbReference type="PANTHER" id="PTHR44757">
    <property type="entry name" value="DIGUANYLATE CYCLASE DGCP"/>
    <property type="match status" value="1"/>
</dbReference>
<dbReference type="SMART" id="SM00052">
    <property type="entry name" value="EAL"/>
    <property type="match status" value="1"/>
</dbReference>
<evidence type="ECO:0000313" key="6">
    <source>
        <dbReference type="Proteomes" id="UP001141259"/>
    </source>
</evidence>
<dbReference type="PROSITE" id="PS50883">
    <property type="entry name" value="EAL"/>
    <property type="match status" value="1"/>
</dbReference>
<dbReference type="PANTHER" id="PTHR44757:SF2">
    <property type="entry name" value="BIOFILM ARCHITECTURE MAINTENANCE PROTEIN MBAA"/>
    <property type="match status" value="1"/>
</dbReference>
<feature type="domain" description="PAS" evidence="1">
    <location>
        <begin position="159"/>
        <end position="229"/>
    </location>
</feature>
<dbReference type="InterPro" id="IPR043128">
    <property type="entry name" value="Rev_trsase/Diguanyl_cyclase"/>
</dbReference>
<dbReference type="InterPro" id="IPR000160">
    <property type="entry name" value="GGDEF_dom"/>
</dbReference>
<sequence length="687" mass="73703">MPNPGHSPDTPSPQPDAERRRRALARKWTYLLSGVVVVPLTAEELDRELGEQLDAVCDGIGAGQYDPKVLERVGDRLCALGYIGEPGLRCTLEVLGKGLLALPEFQPVESTAERIVLGLGALAVGFLASNQRAVIEQQESMQLSLFKAVRDAKSNLRESEARFDEVATSSSSGIMIISLDGQLVRANAAIGDILGYLPAELTGTTLFDLVHPDSADVLRDAMRQLLDGTETRIRQSQRLLRKNGETARISLTTSLLRGTDDEPSHLVIVVEDGTELMLLQGELKRQVLHDVLTGLPNRQYFGSNLEAALRRADPEHGVTLLHLDLDAFGMVCNSLGRQAGDRLLVHVAQCLKVVLSREKAMIARFDGDEFGVLLENSATTPDVATIVADINAELAEPTFVDGHGLAVSVSVGVVHRPSPDLDPTELLRAADLALRRAKTRRGQWELYHPDQDAHDREAQALAVSMPGAWEQGEVVAVYRPVARLADGATAGVEALLRWDHPDLGPLDHDRCAALAEQTGLILPLGEWLLRVSSGQAVWWKNVPLIVGLTAHQAADADLTNRVVRVLKETGLRPGQLTIGMSVQALRVPEAAENFGVLADMGVATMLDGFGGGAADLVLLDELPVRSVRLAPSPFATELAAMVHGSGATILVSGVDTEEQAASWHSAGADLASGDLFGTARLPGDLSF</sequence>
<dbReference type="InterPro" id="IPR029787">
    <property type="entry name" value="Nucleotide_cyclase"/>
</dbReference>
<feature type="domain" description="PAC" evidence="2">
    <location>
        <begin position="233"/>
        <end position="285"/>
    </location>
</feature>
<dbReference type="Pfam" id="PF08448">
    <property type="entry name" value="PAS_4"/>
    <property type="match status" value="1"/>
</dbReference>
<dbReference type="RefSeq" id="WP_259623948.1">
    <property type="nucleotide sequence ID" value="NZ_JANYMP010000007.1"/>
</dbReference>
<dbReference type="Pfam" id="PF00563">
    <property type="entry name" value="EAL"/>
    <property type="match status" value="1"/>
</dbReference>
<dbReference type="GO" id="GO:0052621">
    <property type="term" value="F:diguanylate cyclase activity"/>
    <property type="evidence" value="ECO:0007669"/>
    <property type="project" value="UniProtKB-EC"/>
</dbReference>
<dbReference type="PROSITE" id="PS50113">
    <property type="entry name" value="PAC"/>
    <property type="match status" value="1"/>
</dbReference>